<dbReference type="OrthoDB" id="115198at2759"/>
<gene>
    <name evidence="1" type="ORF">A6R68_12847</name>
</gene>
<proteinExistence type="predicted"/>
<reference evidence="1 2" key="1">
    <citation type="submission" date="2016-06" db="EMBL/GenBank/DDBJ databases">
        <title>The Draft Genome Sequence and Annotation of the Desert Woodrat Neotoma lepida.</title>
        <authorList>
            <person name="Campbell M."/>
            <person name="Oakeson K.F."/>
            <person name="Yandell M."/>
            <person name="Halpert J.R."/>
            <person name="Dearing D."/>
        </authorList>
    </citation>
    <scope>NUCLEOTIDE SEQUENCE [LARGE SCALE GENOMIC DNA]</scope>
    <source>
        <strain evidence="1">417</strain>
        <tissue evidence="1">Liver</tissue>
    </source>
</reference>
<dbReference type="EMBL" id="LZPO01055092">
    <property type="protein sequence ID" value="OBS72575.1"/>
    <property type="molecule type" value="Genomic_DNA"/>
</dbReference>
<evidence type="ECO:0000313" key="2">
    <source>
        <dbReference type="Proteomes" id="UP000092124"/>
    </source>
</evidence>
<sequence>MRKEAKATDAETSLAWREMNDGKECSLFETYYGLISCKLLTYLDSFRRFHVGTVQGNAVHFAWPIVYPGSCDKTTNVMTLSQDNWYTAKETERGVHSKVKDCHPYKQSLQQLSLQQMDPHPAFRPEMKTQHTKASPLDTVRCNTRLQAFLHQMLKLKGTRWIPPHFLHKIPSEEVNRQDLVNTVVEFLQLDNLHFSRENHCSHAYPALSPKPRGSLTDCSR</sequence>
<dbReference type="STRING" id="56216.A0A1A6H422"/>
<comment type="caution">
    <text evidence="1">The sequence shown here is derived from an EMBL/GenBank/DDBJ whole genome shotgun (WGS) entry which is preliminary data.</text>
</comment>
<protein>
    <submittedName>
        <fullName evidence="1">Uncharacterized protein</fullName>
    </submittedName>
</protein>
<keyword evidence="2" id="KW-1185">Reference proteome</keyword>
<name>A0A1A6H422_NEOLE</name>
<organism evidence="1 2">
    <name type="scientific">Neotoma lepida</name>
    <name type="common">Desert woodrat</name>
    <dbReference type="NCBI Taxonomy" id="56216"/>
    <lineage>
        <taxon>Eukaryota</taxon>
        <taxon>Metazoa</taxon>
        <taxon>Chordata</taxon>
        <taxon>Craniata</taxon>
        <taxon>Vertebrata</taxon>
        <taxon>Euteleostomi</taxon>
        <taxon>Mammalia</taxon>
        <taxon>Eutheria</taxon>
        <taxon>Euarchontoglires</taxon>
        <taxon>Glires</taxon>
        <taxon>Rodentia</taxon>
        <taxon>Myomorpha</taxon>
        <taxon>Muroidea</taxon>
        <taxon>Cricetidae</taxon>
        <taxon>Neotominae</taxon>
        <taxon>Neotoma</taxon>
    </lineage>
</organism>
<dbReference type="Proteomes" id="UP000092124">
    <property type="component" value="Unassembled WGS sequence"/>
</dbReference>
<evidence type="ECO:0000313" key="1">
    <source>
        <dbReference type="EMBL" id="OBS72575.1"/>
    </source>
</evidence>
<accession>A0A1A6H422</accession>
<dbReference type="AlphaFoldDB" id="A0A1A6H422"/>